<dbReference type="RefSeq" id="WP_208268688.1">
    <property type="nucleotide sequence ID" value="NZ_JAGEOK010000014.1"/>
</dbReference>
<comment type="caution">
    <text evidence="1">The sequence shown here is derived from an EMBL/GenBank/DDBJ whole genome shotgun (WGS) entry which is preliminary data.</text>
</comment>
<evidence type="ECO:0000313" key="2">
    <source>
        <dbReference type="Proteomes" id="UP000666915"/>
    </source>
</evidence>
<protein>
    <submittedName>
        <fullName evidence="1">Uncharacterized protein</fullName>
    </submittedName>
</protein>
<keyword evidence="2" id="KW-1185">Reference proteome</keyword>
<dbReference type="EMBL" id="JAGEOK010000014">
    <property type="protein sequence ID" value="MBO2440300.1"/>
    <property type="molecule type" value="Genomic_DNA"/>
</dbReference>
<sequence length="130" mass="14792">MTGSPPLTLRLWSRRTRRFLRWFGTRDRKDRLTMWHLDRLAHALAMNGWRIKRRFNVSPATLRVSPAKHSPAAAELTAIHFGVWVYVTRSSPLPIPCADLAGAVAEVEHILSEQLDTPDSTKAPPHGRQH</sequence>
<name>A0ABS3R2M2_9ACTN</name>
<proteinExistence type="predicted"/>
<accession>A0ABS3R2M2</accession>
<dbReference type="Proteomes" id="UP000666915">
    <property type="component" value="Unassembled WGS sequence"/>
</dbReference>
<organism evidence="1 2">
    <name type="scientific">Actinomadura nitritigenes</name>
    <dbReference type="NCBI Taxonomy" id="134602"/>
    <lineage>
        <taxon>Bacteria</taxon>
        <taxon>Bacillati</taxon>
        <taxon>Actinomycetota</taxon>
        <taxon>Actinomycetes</taxon>
        <taxon>Streptosporangiales</taxon>
        <taxon>Thermomonosporaceae</taxon>
        <taxon>Actinomadura</taxon>
    </lineage>
</organism>
<evidence type="ECO:0000313" key="1">
    <source>
        <dbReference type="EMBL" id="MBO2440300.1"/>
    </source>
</evidence>
<gene>
    <name evidence="1" type="ORF">J4557_22490</name>
</gene>
<reference evidence="1 2" key="1">
    <citation type="submission" date="2021-03" db="EMBL/GenBank/DDBJ databases">
        <authorList>
            <person name="Kanchanasin P."/>
            <person name="Saeng-In P."/>
            <person name="Phongsopitanun W."/>
            <person name="Yuki M."/>
            <person name="Kudo T."/>
            <person name="Ohkuma M."/>
            <person name="Tanasupawat S."/>
        </authorList>
    </citation>
    <scope>NUCLEOTIDE SEQUENCE [LARGE SCALE GENOMIC DNA]</scope>
    <source>
        <strain evidence="1 2">L46</strain>
    </source>
</reference>